<feature type="chain" id="PRO_5038074951" evidence="1">
    <location>
        <begin position="29"/>
        <end position="200"/>
    </location>
</feature>
<dbReference type="Proteomes" id="UP000739538">
    <property type="component" value="Unassembled WGS sequence"/>
</dbReference>
<name>A0A956NKH5_UNCEI</name>
<evidence type="ECO:0000313" key="3">
    <source>
        <dbReference type="Proteomes" id="UP000739538"/>
    </source>
</evidence>
<organism evidence="2 3">
    <name type="scientific">Eiseniibacteriota bacterium</name>
    <dbReference type="NCBI Taxonomy" id="2212470"/>
    <lineage>
        <taxon>Bacteria</taxon>
        <taxon>Candidatus Eiseniibacteriota</taxon>
    </lineage>
</organism>
<comment type="caution">
    <text evidence="2">The sequence shown here is derived from an EMBL/GenBank/DDBJ whole genome shotgun (WGS) entry which is preliminary data.</text>
</comment>
<dbReference type="AlphaFoldDB" id="A0A956NKH5"/>
<protein>
    <submittedName>
        <fullName evidence="2">Uncharacterized protein</fullName>
    </submittedName>
</protein>
<feature type="signal peptide" evidence="1">
    <location>
        <begin position="1"/>
        <end position="28"/>
    </location>
</feature>
<evidence type="ECO:0000256" key="1">
    <source>
        <dbReference type="SAM" id="SignalP"/>
    </source>
</evidence>
<dbReference type="EMBL" id="JAGQHS010000356">
    <property type="protein sequence ID" value="MCA9759468.1"/>
    <property type="molecule type" value="Genomic_DNA"/>
</dbReference>
<accession>A0A956NKH5</accession>
<gene>
    <name evidence="2" type="ORF">KDA27_26980</name>
</gene>
<keyword evidence="1" id="KW-0732">Signal</keyword>
<proteinExistence type="predicted"/>
<reference evidence="2" key="1">
    <citation type="submission" date="2020-04" db="EMBL/GenBank/DDBJ databases">
        <authorList>
            <person name="Zhang T."/>
        </authorList>
    </citation>
    <scope>NUCLEOTIDE SEQUENCE</scope>
    <source>
        <strain evidence="2">HKST-UBA02</strain>
    </source>
</reference>
<sequence>MKRSHLAHAITFTFGAAILAAATSPVLALESEHGPGDPIDPVPHCPKCAPLPAPADGDDRSMWIDTNGDEEGGKRRLADMWISFETNGKTPGQCGTNDGECDAENCSTSLTVTITNARDEDCPFLECDFQYKWDGVTQPDIPTGGGTAEHTWEATAECGGEVDLPITVNVGGTQYTVVLLTSTPGQDWKFGCEDCGGTSQ</sequence>
<reference evidence="2" key="2">
    <citation type="journal article" date="2021" name="Microbiome">
        <title>Successional dynamics and alternative stable states in a saline activated sludge microbial community over 9 years.</title>
        <authorList>
            <person name="Wang Y."/>
            <person name="Ye J."/>
            <person name="Ju F."/>
            <person name="Liu L."/>
            <person name="Boyd J.A."/>
            <person name="Deng Y."/>
            <person name="Parks D.H."/>
            <person name="Jiang X."/>
            <person name="Yin X."/>
            <person name="Woodcroft B.J."/>
            <person name="Tyson G.W."/>
            <person name="Hugenholtz P."/>
            <person name="Polz M.F."/>
            <person name="Zhang T."/>
        </authorList>
    </citation>
    <scope>NUCLEOTIDE SEQUENCE</scope>
    <source>
        <strain evidence="2">HKST-UBA02</strain>
    </source>
</reference>
<evidence type="ECO:0000313" key="2">
    <source>
        <dbReference type="EMBL" id="MCA9759468.1"/>
    </source>
</evidence>